<reference evidence="2 3" key="1">
    <citation type="submission" date="2019-02" db="EMBL/GenBank/DDBJ databases">
        <title>Bacterial novel species Emticicia sp. 17J42-9 isolated from soil.</title>
        <authorList>
            <person name="Jung H.-Y."/>
        </authorList>
    </citation>
    <scope>NUCLEOTIDE SEQUENCE [LARGE SCALE GENOMIC DNA]</scope>
    <source>
        <strain evidence="2 3">17J42-9</strain>
    </source>
</reference>
<evidence type="ECO:0000313" key="2">
    <source>
        <dbReference type="EMBL" id="RYU94519.1"/>
    </source>
</evidence>
<keyword evidence="3" id="KW-1185">Reference proteome</keyword>
<dbReference type="Gene3D" id="2.60.40.10">
    <property type="entry name" value="Immunoglobulins"/>
    <property type="match status" value="1"/>
</dbReference>
<accession>A0A4Q5LXY6</accession>
<name>A0A4Q5LXY6_9BACT</name>
<dbReference type="Pfam" id="PF18962">
    <property type="entry name" value="Por_Secre_tail"/>
    <property type="match status" value="1"/>
</dbReference>
<dbReference type="InterPro" id="IPR011047">
    <property type="entry name" value="Quinoprotein_ADH-like_sf"/>
</dbReference>
<sequence>MTKILYTTILLLLSYYYSYSQEQTPAIEWTEPYSGGTRGGSITAFPGPNVLFALVKAQNSNSGTASISKFYADGLVKNQYIVAAGGSGNAPIMSQYASQDGGALVYLFYDGVLRRYDASLNVTWQKTVSFTVQNATATLANGYYILANTFANNKTFLELKRMKNDGSIEWSVDITDFASVLTDIQTSSDDGVIITSANGLRKYSVTGKLVWSNTTILDASQLIITDPSIMYVYTNSSNSNIRNIIQLNTSTGVANWTKSLVGESIIDFERTSDNGCVFSTNTGMYKYNSTGALQWKNIGYSSAKITTTGDGKIFVIKNNSITKLTFDNEVVWTKSFNNDYYIVQDVHGASDFGLYVTAVKNGAIYNTNPDFLLFKLSSPDTPCKTKFDVIGESATFCRTGSFSLSSKIGNGLMEYLIYLTNFSFQWYKNNVPIESATNFSYIASQSGNYSLKIKQKSCETISRNVELNIVNQTPPVIEADTNQICAGNSISLRAKGCDGVVVWSNGARSLQITVTPQATTAYNALCERTVNNELCQSFTSANLTITVLSSSNLKISDIAGKREFCENGFTELKPTVSGGIAPITYTWKKGNSSLAGPNITINEDSKYVLLVVDKIGCYDISDTIRIKKIANPIAPTINTPASTVICANKSIVLTTDIKENSYQWLLNNIKIEGAVSQFYAATSPGSYQLKVFNASDCSNISDNSIVISSSDLKINSIEGNRAFCESASTELRPAISGGATPFTYEWTKDAKSFSEDSSISINEGGDYRLSIKDNTGCTVHSDTVKIKKLANPTSPVINSPASTEICSNGSAVLTTDARESSYQWLMNSTAIDGAVNQFYTAKTPGKYQVKVTNINNCSSISDTAITITQLIIPQPSIQQADDTLISSASAGNKWYLNGNELPFVTQKIKFIEVGNYQVKVTERSCESLPSVAFLPVVLANEQAFDYIQVYPNPASDKVFVKSSKIVAYQLLDVSGRLLGQSTDRSFSHTIDLRRFSAGNYFIIFLEENGNHFVRKLSVSQ</sequence>
<proteinExistence type="predicted"/>
<dbReference type="SUPFAM" id="SSF50998">
    <property type="entry name" value="Quinoprotein alcohol dehydrogenase-like"/>
    <property type="match status" value="1"/>
</dbReference>
<dbReference type="EMBL" id="SEWF01000024">
    <property type="protein sequence ID" value="RYU94519.1"/>
    <property type="molecule type" value="Genomic_DNA"/>
</dbReference>
<organism evidence="2 3">
    <name type="scientific">Emticicia agri</name>
    <dbReference type="NCBI Taxonomy" id="2492393"/>
    <lineage>
        <taxon>Bacteria</taxon>
        <taxon>Pseudomonadati</taxon>
        <taxon>Bacteroidota</taxon>
        <taxon>Cytophagia</taxon>
        <taxon>Cytophagales</taxon>
        <taxon>Leadbetterellaceae</taxon>
        <taxon>Emticicia</taxon>
    </lineage>
</organism>
<protein>
    <submittedName>
        <fullName evidence="2">T9SS type A sorting domain-containing protein</fullName>
    </submittedName>
</protein>
<comment type="caution">
    <text evidence="2">The sequence shown here is derived from an EMBL/GenBank/DDBJ whole genome shotgun (WGS) entry which is preliminary data.</text>
</comment>
<gene>
    <name evidence="2" type="ORF">EWM59_16290</name>
</gene>
<evidence type="ECO:0000259" key="1">
    <source>
        <dbReference type="Pfam" id="PF18962"/>
    </source>
</evidence>
<dbReference type="AlphaFoldDB" id="A0A4Q5LXY6"/>
<dbReference type="InterPro" id="IPR026444">
    <property type="entry name" value="Secre_tail"/>
</dbReference>
<feature type="domain" description="Secretion system C-terminal sorting" evidence="1">
    <location>
        <begin position="949"/>
        <end position="1017"/>
    </location>
</feature>
<dbReference type="RefSeq" id="WP_130022293.1">
    <property type="nucleotide sequence ID" value="NZ_SEWF01000024.1"/>
</dbReference>
<dbReference type="NCBIfam" id="TIGR04183">
    <property type="entry name" value="Por_Secre_tail"/>
    <property type="match status" value="1"/>
</dbReference>
<dbReference type="InterPro" id="IPR013783">
    <property type="entry name" value="Ig-like_fold"/>
</dbReference>
<dbReference type="Proteomes" id="UP000293162">
    <property type="component" value="Unassembled WGS sequence"/>
</dbReference>
<evidence type="ECO:0000313" key="3">
    <source>
        <dbReference type="Proteomes" id="UP000293162"/>
    </source>
</evidence>
<dbReference type="OrthoDB" id="531718at2"/>